<comment type="caution">
    <text evidence="2">The sequence shown here is derived from an EMBL/GenBank/DDBJ whole genome shotgun (WGS) entry which is preliminary data.</text>
</comment>
<name>A0A060SEI5_PYCCI</name>
<dbReference type="Proteomes" id="UP000029665">
    <property type="component" value="Unassembled WGS sequence"/>
</dbReference>
<evidence type="ECO:0000313" key="3">
    <source>
        <dbReference type="Proteomes" id="UP000029665"/>
    </source>
</evidence>
<dbReference type="EMBL" id="CCBP010000117">
    <property type="protein sequence ID" value="CDO72770.1"/>
    <property type="molecule type" value="Genomic_DNA"/>
</dbReference>
<gene>
    <name evidence="2" type="ORF">BN946_scf184994.g23</name>
</gene>
<dbReference type="OrthoDB" id="10261040at2759"/>
<keyword evidence="3" id="KW-1185">Reference proteome</keyword>
<dbReference type="AlphaFoldDB" id="A0A060SEI5"/>
<organism evidence="2 3">
    <name type="scientific">Pycnoporus cinnabarinus</name>
    <name type="common">Cinnabar-red polypore</name>
    <name type="synonym">Trametes cinnabarina</name>
    <dbReference type="NCBI Taxonomy" id="5643"/>
    <lineage>
        <taxon>Eukaryota</taxon>
        <taxon>Fungi</taxon>
        <taxon>Dikarya</taxon>
        <taxon>Basidiomycota</taxon>
        <taxon>Agaricomycotina</taxon>
        <taxon>Agaricomycetes</taxon>
        <taxon>Polyporales</taxon>
        <taxon>Polyporaceae</taxon>
        <taxon>Trametes</taxon>
    </lineage>
</organism>
<sequence>MSSTPEAISGAAASATMPPPALPSSLSAENAQSTAATPLSNVQTLRNHIQALTDLNNRLQALRHIPALLLRPPTAGIHTLPQSSLLRHEFQELKEIADVVRSQKVQDALTAARQSEAMEPQLLGFNIRRENLKRRHVVRYPDLH</sequence>
<accession>A0A060SEI5</accession>
<evidence type="ECO:0000256" key="1">
    <source>
        <dbReference type="SAM" id="MobiDB-lite"/>
    </source>
</evidence>
<protein>
    <submittedName>
        <fullName evidence="2">Uncharacterized protein</fullName>
    </submittedName>
</protein>
<dbReference type="STRING" id="5643.A0A060SEI5"/>
<evidence type="ECO:0000313" key="2">
    <source>
        <dbReference type="EMBL" id="CDO72770.1"/>
    </source>
</evidence>
<feature type="region of interest" description="Disordered" evidence="1">
    <location>
        <begin position="1"/>
        <end position="35"/>
    </location>
</feature>
<dbReference type="HOGENOM" id="CLU_1797451_0_0_1"/>
<reference evidence="2" key="1">
    <citation type="submission" date="2014-01" db="EMBL/GenBank/DDBJ databases">
        <title>The genome of the white-rot fungus Pycnoporus cinnabarinus: a basidiomycete model with a versatile arsenal for lignocellulosic biomass breakdown.</title>
        <authorList>
            <person name="Levasseur A."/>
            <person name="Lomascolo A."/>
            <person name="Ruiz-Duenas F.J."/>
            <person name="Uzan E."/>
            <person name="Piumi F."/>
            <person name="Kues U."/>
            <person name="Ram A.F.J."/>
            <person name="Murat C."/>
            <person name="Haon M."/>
            <person name="Benoit I."/>
            <person name="Arfi Y."/>
            <person name="Chevret D."/>
            <person name="Drula E."/>
            <person name="Kwon M.J."/>
            <person name="Gouret P."/>
            <person name="Lesage-Meessen L."/>
            <person name="Lombard V."/>
            <person name="Mariette J."/>
            <person name="Noirot C."/>
            <person name="Park J."/>
            <person name="Patyshakuliyeva A."/>
            <person name="Wieneger R.A.B."/>
            <person name="Wosten H.A.B."/>
            <person name="Martin F."/>
            <person name="Coutinho P.M."/>
            <person name="de Vries R."/>
            <person name="Martinez A.T."/>
            <person name="Klopp C."/>
            <person name="Pontarotti P."/>
            <person name="Henrissat B."/>
            <person name="Record E."/>
        </authorList>
    </citation>
    <scope>NUCLEOTIDE SEQUENCE [LARGE SCALE GENOMIC DNA]</scope>
    <source>
        <strain evidence="2">BRFM137</strain>
    </source>
</reference>
<proteinExistence type="predicted"/>